<evidence type="ECO:0000259" key="5">
    <source>
        <dbReference type="PROSITE" id="PS50172"/>
    </source>
</evidence>
<feature type="compositionally biased region" description="Low complexity" evidence="4">
    <location>
        <begin position="154"/>
        <end position="164"/>
    </location>
</feature>
<dbReference type="GO" id="GO:0005634">
    <property type="term" value="C:nucleus"/>
    <property type="evidence" value="ECO:0007669"/>
    <property type="project" value="UniProtKB-SubCell"/>
</dbReference>
<dbReference type="InterPro" id="IPR001357">
    <property type="entry name" value="BRCT_dom"/>
</dbReference>
<dbReference type="PANTHER" id="PTHR23196:SF1">
    <property type="entry name" value="PAX-INTERACTING PROTEIN 1"/>
    <property type="match status" value="1"/>
</dbReference>
<evidence type="ECO:0000256" key="4">
    <source>
        <dbReference type="SAM" id="MobiDB-lite"/>
    </source>
</evidence>
<sequence>MPDLVNFQKEMRRGAVRGAGEDEVSRSKGKGKEKEQEKEKDASASRGKEREASNSTGKSKEAPAAQGSKAKSRKRPSNDTDEDNAGSSQEDRSHKKHKTGASNGKDAAESDKEAVPQKDNRKTGRPAAGHKRQDSKRRISDVRGQKDPDDDESPSSATPSLSRSIRFMTTGVQLSDDVLKALTKLGAKTASKPSECTHLIVKRLGRTEKLLSAIAVAPYVVTEKWATASAAAKQYLPPEKYPLIDPENEKRYGFKLQESLDRAKANQGQLYADMVFYVTPKVPIDKKLLKNVVAAHGGQVRTQTPTVRALGGKENHYVISCEDDASIWRPLAQTGHPIYTQELLLTGALTQELDLDNPAHRVPDM</sequence>
<keyword evidence="7" id="KW-1185">Reference proteome</keyword>
<dbReference type="CDD" id="cd18432">
    <property type="entry name" value="BRCT_PAXIP1_rpt6_like"/>
    <property type="match status" value="1"/>
</dbReference>
<dbReference type="EMBL" id="SFCI01000558">
    <property type="protein sequence ID" value="TFY79116.1"/>
    <property type="molecule type" value="Genomic_DNA"/>
</dbReference>
<organism evidence="6 7">
    <name type="scientific">Hericium alpestre</name>
    <dbReference type="NCBI Taxonomy" id="135208"/>
    <lineage>
        <taxon>Eukaryota</taxon>
        <taxon>Fungi</taxon>
        <taxon>Dikarya</taxon>
        <taxon>Basidiomycota</taxon>
        <taxon>Agaricomycotina</taxon>
        <taxon>Agaricomycetes</taxon>
        <taxon>Russulales</taxon>
        <taxon>Hericiaceae</taxon>
        <taxon>Hericium</taxon>
    </lineage>
</organism>
<gene>
    <name evidence="6" type="ORF">EWM64_g4901</name>
</gene>
<evidence type="ECO:0000256" key="1">
    <source>
        <dbReference type="ARBA" id="ARBA00004123"/>
    </source>
</evidence>
<dbReference type="Pfam" id="PF16589">
    <property type="entry name" value="BRCT_2"/>
    <property type="match status" value="1"/>
</dbReference>
<protein>
    <recommendedName>
        <fullName evidence="5">BRCT domain-containing protein</fullName>
    </recommendedName>
</protein>
<comment type="subcellular location">
    <subcellularLocation>
        <location evidence="1">Nucleus</location>
    </subcellularLocation>
</comment>
<name>A0A4Y9ZW59_9AGAM</name>
<dbReference type="InterPro" id="IPR051579">
    <property type="entry name" value="DDR_Transcriptional_Reg"/>
</dbReference>
<keyword evidence="2" id="KW-0227">DNA damage</keyword>
<feature type="domain" description="BRCT" evidence="5">
    <location>
        <begin position="176"/>
        <end position="243"/>
    </location>
</feature>
<dbReference type="Pfam" id="PF16770">
    <property type="entry name" value="RTT107_BRCT_5"/>
    <property type="match status" value="1"/>
</dbReference>
<dbReference type="SMART" id="SM00292">
    <property type="entry name" value="BRCT"/>
    <property type="match status" value="1"/>
</dbReference>
<feature type="compositionally biased region" description="Basic and acidic residues" evidence="4">
    <location>
        <begin position="9"/>
        <end position="52"/>
    </location>
</feature>
<dbReference type="OrthoDB" id="342264at2759"/>
<evidence type="ECO:0000313" key="7">
    <source>
        <dbReference type="Proteomes" id="UP000298061"/>
    </source>
</evidence>
<reference evidence="6 7" key="1">
    <citation type="submission" date="2019-02" db="EMBL/GenBank/DDBJ databases">
        <title>Genome sequencing of the rare red list fungi Hericium alpestre (H. flagellum).</title>
        <authorList>
            <person name="Buettner E."/>
            <person name="Kellner H."/>
        </authorList>
    </citation>
    <scope>NUCLEOTIDE SEQUENCE [LARGE SCALE GENOMIC DNA]</scope>
    <source>
        <strain evidence="6 7">DSM 108284</strain>
    </source>
</reference>
<dbReference type="PANTHER" id="PTHR23196">
    <property type="entry name" value="PAX TRANSCRIPTION ACTIVATION DOMAIN INTERACTING PROTEIN"/>
    <property type="match status" value="1"/>
</dbReference>
<dbReference type="CDD" id="cd17743">
    <property type="entry name" value="BRCT_BRC1_like_rpt5"/>
    <property type="match status" value="1"/>
</dbReference>
<accession>A0A4Y9ZW59</accession>
<evidence type="ECO:0000256" key="2">
    <source>
        <dbReference type="ARBA" id="ARBA00022763"/>
    </source>
</evidence>
<proteinExistence type="predicted"/>
<dbReference type="InterPro" id="IPR036420">
    <property type="entry name" value="BRCT_dom_sf"/>
</dbReference>
<feature type="compositionally biased region" description="Basic and acidic residues" evidence="4">
    <location>
        <begin position="106"/>
        <end position="122"/>
    </location>
</feature>
<dbReference type="PROSITE" id="PS50172">
    <property type="entry name" value="BRCT"/>
    <property type="match status" value="1"/>
</dbReference>
<feature type="compositionally biased region" description="Basic and acidic residues" evidence="4">
    <location>
        <begin position="136"/>
        <end position="147"/>
    </location>
</feature>
<dbReference type="AlphaFoldDB" id="A0A4Y9ZW59"/>
<keyword evidence="3" id="KW-0539">Nucleus</keyword>
<evidence type="ECO:0000313" key="6">
    <source>
        <dbReference type="EMBL" id="TFY79116.1"/>
    </source>
</evidence>
<feature type="region of interest" description="Disordered" evidence="4">
    <location>
        <begin position="1"/>
        <end position="164"/>
    </location>
</feature>
<dbReference type="STRING" id="135208.A0A4Y9ZW59"/>
<comment type="caution">
    <text evidence="6">The sequence shown here is derived from an EMBL/GenBank/DDBJ whole genome shotgun (WGS) entry which is preliminary data.</text>
</comment>
<evidence type="ECO:0000256" key="3">
    <source>
        <dbReference type="ARBA" id="ARBA00023242"/>
    </source>
</evidence>
<dbReference type="GO" id="GO:0006974">
    <property type="term" value="P:DNA damage response"/>
    <property type="evidence" value="ECO:0007669"/>
    <property type="project" value="UniProtKB-KW"/>
</dbReference>
<dbReference type="SUPFAM" id="SSF52113">
    <property type="entry name" value="BRCT domain"/>
    <property type="match status" value="1"/>
</dbReference>
<dbReference type="Proteomes" id="UP000298061">
    <property type="component" value="Unassembled WGS sequence"/>
</dbReference>
<dbReference type="Gene3D" id="3.40.50.10190">
    <property type="entry name" value="BRCT domain"/>
    <property type="match status" value="2"/>
</dbReference>